<organism evidence="1 2">
    <name type="scientific">Nonomuraea typhae</name>
    <dbReference type="NCBI Taxonomy" id="2603600"/>
    <lineage>
        <taxon>Bacteria</taxon>
        <taxon>Bacillati</taxon>
        <taxon>Actinomycetota</taxon>
        <taxon>Actinomycetes</taxon>
        <taxon>Streptosporangiales</taxon>
        <taxon>Streptosporangiaceae</taxon>
        <taxon>Nonomuraea</taxon>
    </lineage>
</organism>
<sequence>MAHVVPGEIRAAQRLVRALEPHGIAADIHDGYGLALVSVWIDLVVWTDGLVYRWWSGSVSGGSGRRVYAACPADAPETAARRIALRNRMLQQTHPPCAPTRREAS</sequence>
<reference evidence="1 2" key="1">
    <citation type="submission" date="2024-10" db="EMBL/GenBank/DDBJ databases">
        <title>The Natural Products Discovery Center: Release of the First 8490 Sequenced Strains for Exploring Actinobacteria Biosynthetic Diversity.</title>
        <authorList>
            <person name="Kalkreuter E."/>
            <person name="Kautsar S.A."/>
            <person name="Yang D."/>
            <person name="Bader C.D."/>
            <person name="Teijaro C.N."/>
            <person name="Fluegel L."/>
            <person name="Davis C.M."/>
            <person name="Simpson J.R."/>
            <person name="Lauterbach L."/>
            <person name="Steele A.D."/>
            <person name="Gui C."/>
            <person name="Meng S."/>
            <person name="Li G."/>
            <person name="Viehrig K."/>
            <person name="Ye F."/>
            <person name="Su P."/>
            <person name="Kiefer A.F."/>
            <person name="Nichols A."/>
            <person name="Cepeda A.J."/>
            <person name="Yan W."/>
            <person name="Fan B."/>
            <person name="Jiang Y."/>
            <person name="Adhikari A."/>
            <person name="Zheng C.-J."/>
            <person name="Schuster L."/>
            <person name="Cowan T.M."/>
            <person name="Smanski M.J."/>
            <person name="Chevrette M.G."/>
            <person name="De Carvalho L.P.S."/>
            <person name="Shen B."/>
        </authorList>
    </citation>
    <scope>NUCLEOTIDE SEQUENCE [LARGE SCALE GENOMIC DNA]</scope>
    <source>
        <strain evidence="1 2">NPDC050545</strain>
    </source>
</reference>
<evidence type="ECO:0000313" key="2">
    <source>
        <dbReference type="Proteomes" id="UP001612741"/>
    </source>
</evidence>
<evidence type="ECO:0000313" key="1">
    <source>
        <dbReference type="EMBL" id="MFI6504398.1"/>
    </source>
</evidence>
<proteinExistence type="predicted"/>
<accession>A0ABW7Z889</accession>
<comment type="caution">
    <text evidence="1">The sequence shown here is derived from an EMBL/GenBank/DDBJ whole genome shotgun (WGS) entry which is preliminary data.</text>
</comment>
<dbReference type="Proteomes" id="UP001612741">
    <property type="component" value="Unassembled WGS sequence"/>
</dbReference>
<protein>
    <submittedName>
        <fullName evidence="1">Uncharacterized protein</fullName>
    </submittedName>
</protein>
<gene>
    <name evidence="1" type="ORF">ACIBG2_43930</name>
</gene>
<name>A0ABW7Z889_9ACTN</name>
<dbReference type="RefSeq" id="WP_397090140.1">
    <property type="nucleotide sequence ID" value="NZ_JBITGY010000014.1"/>
</dbReference>
<keyword evidence="2" id="KW-1185">Reference proteome</keyword>
<dbReference type="EMBL" id="JBITGY010000014">
    <property type="protein sequence ID" value="MFI6504398.1"/>
    <property type="molecule type" value="Genomic_DNA"/>
</dbReference>